<protein>
    <submittedName>
        <fullName evidence="1">DUF982 domain-containing protein</fullName>
    </submittedName>
</protein>
<evidence type="ECO:0000313" key="1">
    <source>
        <dbReference type="EMBL" id="MZQ88294.1"/>
    </source>
</evidence>
<dbReference type="Gene3D" id="6.10.250.730">
    <property type="match status" value="1"/>
</dbReference>
<dbReference type="InterPro" id="IPR010385">
    <property type="entry name" value="DUF982"/>
</dbReference>
<accession>A0A6L8VDM5</accession>
<comment type="caution">
    <text evidence="1">The sequence shown here is derived from an EMBL/GenBank/DDBJ whole genome shotgun (WGS) entry which is preliminary data.</text>
</comment>
<keyword evidence="2" id="KW-1185">Reference proteome</keyword>
<dbReference type="AlphaFoldDB" id="A0A6L8VDM5"/>
<dbReference type="RefSeq" id="WP_161343706.1">
    <property type="nucleotide sequence ID" value="NZ_BMGW01000002.1"/>
</dbReference>
<sequence>MADWNKAVRLACEQGGPDILSVRGPAQAEVLMRADRWPGVEGQKISEARRINLFAITGLVEGEAARTAFVAAAREGGLRVVEN</sequence>
<reference evidence="1 2" key="1">
    <citation type="submission" date="2020-01" db="EMBL/GenBank/DDBJ databases">
        <title>Frigidibacter albus SP32T (=CGMCC 1.13995T).</title>
        <authorList>
            <person name="Liao X."/>
        </authorList>
    </citation>
    <scope>NUCLEOTIDE SEQUENCE [LARGE SCALE GENOMIC DNA]</scope>
    <source>
        <strain evidence="1 2">SP32</strain>
    </source>
</reference>
<dbReference type="OrthoDB" id="8084653at2"/>
<dbReference type="Proteomes" id="UP000477083">
    <property type="component" value="Unassembled WGS sequence"/>
</dbReference>
<gene>
    <name evidence="1" type="ORF">GS660_04165</name>
</gene>
<dbReference type="Pfam" id="PF06169">
    <property type="entry name" value="DUF982"/>
    <property type="match status" value="1"/>
</dbReference>
<proteinExistence type="predicted"/>
<dbReference type="EMBL" id="WWNR01000002">
    <property type="protein sequence ID" value="MZQ88294.1"/>
    <property type="molecule type" value="Genomic_DNA"/>
</dbReference>
<name>A0A6L8VDM5_9RHOB</name>
<evidence type="ECO:0000313" key="2">
    <source>
        <dbReference type="Proteomes" id="UP000477083"/>
    </source>
</evidence>
<organism evidence="1 2">
    <name type="scientific">Frigidibacter albus</name>
    <dbReference type="NCBI Taxonomy" id="1465486"/>
    <lineage>
        <taxon>Bacteria</taxon>
        <taxon>Pseudomonadati</taxon>
        <taxon>Pseudomonadota</taxon>
        <taxon>Alphaproteobacteria</taxon>
        <taxon>Rhodobacterales</taxon>
        <taxon>Paracoccaceae</taxon>
        <taxon>Frigidibacter</taxon>
    </lineage>
</organism>